<dbReference type="Proteomes" id="UP001501577">
    <property type="component" value="Unassembled WGS sequence"/>
</dbReference>
<dbReference type="PANTHER" id="PTHR30514:SF1">
    <property type="entry name" value="HTH-TYPE TRANSCRIPTIONAL REGULATOR HEXR-RELATED"/>
    <property type="match status" value="1"/>
</dbReference>
<sequence>MSGGLILSFQDVLNHYQTGDTEYLITQYLLNHLYKRSITITDIAKACHLSEASVTRFAKKLGYEGFSEFKKDYFLMQLEENELELDLLVKKEKQPSHDLLLNELQTVSDEFHSFIEHFDFKQLEKISNKIQESQRIYLFSTLIPGNITMILQTFLLSCGKEAVYPVDSRKQHEIIPQLKADDLVMIVSLEGSLVMQKDLTLSIINSKADNLLVTQNPHMKLSFLFDTVVSLGTHDLERTGKYKLLAFMELLENHYMSKNK</sequence>
<dbReference type="Gene3D" id="3.40.50.10490">
    <property type="entry name" value="Glucose-6-phosphate isomerase like protein, domain 1"/>
    <property type="match status" value="1"/>
</dbReference>
<dbReference type="EMBL" id="BAAAXQ010000006">
    <property type="protein sequence ID" value="GAA3009700.1"/>
    <property type="molecule type" value="Genomic_DNA"/>
</dbReference>
<accession>A0ABN3Y721</accession>
<evidence type="ECO:0000313" key="2">
    <source>
        <dbReference type="EMBL" id="GAA3009700.1"/>
    </source>
</evidence>
<keyword evidence="3" id="KW-1185">Reference proteome</keyword>
<dbReference type="InterPro" id="IPR000281">
    <property type="entry name" value="HTH_RpiR"/>
</dbReference>
<dbReference type="SUPFAM" id="SSF53697">
    <property type="entry name" value="SIS domain"/>
    <property type="match status" value="1"/>
</dbReference>
<reference evidence="2 3" key="1">
    <citation type="journal article" date="2019" name="Int. J. Syst. Evol. Microbiol.">
        <title>The Global Catalogue of Microorganisms (GCM) 10K type strain sequencing project: providing services to taxonomists for standard genome sequencing and annotation.</title>
        <authorList>
            <consortium name="The Broad Institute Genomics Platform"/>
            <consortium name="The Broad Institute Genome Sequencing Center for Infectious Disease"/>
            <person name="Wu L."/>
            <person name="Ma J."/>
        </authorList>
    </citation>
    <scope>NUCLEOTIDE SEQUENCE [LARGE SCALE GENOMIC DNA]</scope>
    <source>
        <strain evidence="2 3">JCM 8736</strain>
    </source>
</reference>
<organism evidence="2 3">
    <name type="scientific">Tetragenococcus solitarius</name>
    <dbReference type="NCBI Taxonomy" id="71453"/>
    <lineage>
        <taxon>Bacteria</taxon>
        <taxon>Bacillati</taxon>
        <taxon>Bacillota</taxon>
        <taxon>Bacilli</taxon>
        <taxon>Lactobacillales</taxon>
        <taxon>Enterococcaceae</taxon>
        <taxon>Tetragenococcus</taxon>
    </lineage>
</organism>
<dbReference type="InterPro" id="IPR046348">
    <property type="entry name" value="SIS_dom_sf"/>
</dbReference>
<dbReference type="InterPro" id="IPR009057">
    <property type="entry name" value="Homeodomain-like_sf"/>
</dbReference>
<comment type="caution">
    <text evidence="2">The sequence shown here is derived from an EMBL/GenBank/DDBJ whole genome shotgun (WGS) entry which is preliminary data.</text>
</comment>
<dbReference type="InterPro" id="IPR047640">
    <property type="entry name" value="RpiR-like"/>
</dbReference>
<name>A0ABN3Y721_9ENTE</name>
<gene>
    <name evidence="2" type="ORF">GCM10019998_02260</name>
</gene>
<dbReference type="SUPFAM" id="SSF46689">
    <property type="entry name" value="Homeodomain-like"/>
    <property type="match status" value="1"/>
</dbReference>
<protein>
    <recommendedName>
        <fullName evidence="1">HTH rpiR-type domain-containing protein</fullName>
    </recommendedName>
</protein>
<dbReference type="InterPro" id="IPR036388">
    <property type="entry name" value="WH-like_DNA-bd_sf"/>
</dbReference>
<dbReference type="Pfam" id="PF01418">
    <property type="entry name" value="HTH_6"/>
    <property type="match status" value="1"/>
</dbReference>
<evidence type="ECO:0000313" key="3">
    <source>
        <dbReference type="Proteomes" id="UP001501577"/>
    </source>
</evidence>
<proteinExistence type="predicted"/>
<feature type="domain" description="HTH rpiR-type" evidence="1">
    <location>
        <begin position="4"/>
        <end position="80"/>
    </location>
</feature>
<dbReference type="RefSeq" id="WP_068708235.1">
    <property type="nucleotide sequence ID" value="NZ_BAAAXQ010000006.1"/>
</dbReference>
<dbReference type="PROSITE" id="PS51071">
    <property type="entry name" value="HTH_RPIR"/>
    <property type="match status" value="1"/>
</dbReference>
<dbReference type="Gene3D" id="1.10.10.10">
    <property type="entry name" value="Winged helix-like DNA-binding domain superfamily/Winged helix DNA-binding domain"/>
    <property type="match status" value="1"/>
</dbReference>
<evidence type="ECO:0000259" key="1">
    <source>
        <dbReference type="PROSITE" id="PS51071"/>
    </source>
</evidence>
<dbReference type="PANTHER" id="PTHR30514">
    <property type="entry name" value="GLUCOKINASE"/>
    <property type="match status" value="1"/>
</dbReference>